<gene>
    <name evidence="2" type="ORF">ACFOGP_14575</name>
</gene>
<evidence type="ECO:0000313" key="3">
    <source>
        <dbReference type="Proteomes" id="UP001595632"/>
    </source>
</evidence>
<dbReference type="Proteomes" id="UP001595632">
    <property type="component" value="Unassembled WGS sequence"/>
</dbReference>
<evidence type="ECO:0000259" key="1">
    <source>
        <dbReference type="Pfam" id="PF06568"/>
    </source>
</evidence>
<dbReference type="RefSeq" id="WP_275631214.1">
    <property type="nucleotide sequence ID" value="NZ_JARGYD010000001.1"/>
</dbReference>
<protein>
    <submittedName>
        <fullName evidence="2">DUF1127 domain-containing protein</fullName>
    </submittedName>
</protein>
<name>A0ABV7GQQ4_9RHOB</name>
<comment type="caution">
    <text evidence="2">The sequence shown here is derived from an EMBL/GenBank/DDBJ whole genome shotgun (WGS) entry which is preliminary data.</text>
</comment>
<proteinExistence type="predicted"/>
<organism evidence="2 3">
    <name type="scientific">Psychromarinibacter halotolerans</name>
    <dbReference type="NCBI Taxonomy" id="1775175"/>
    <lineage>
        <taxon>Bacteria</taxon>
        <taxon>Pseudomonadati</taxon>
        <taxon>Pseudomonadota</taxon>
        <taxon>Alphaproteobacteria</taxon>
        <taxon>Rhodobacterales</taxon>
        <taxon>Paracoccaceae</taxon>
        <taxon>Psychromarinibacter</taxon>
    </lineage>
</organism>
<dbReference type="EMBL" id="JBHRTB010000010">
    <property type="protein sequence ID" value="MFC3143944.1"/>
    <property type="molecule type" value="Genomic_DNA"/>
</dbReference>
<dbReference type="Pfam" id="PF06568">
    <property type="entry name" value="YjiS-like"/>
    <property type="match status" value="1"/>
</dbReference>
<sequence length="73" mass="8364">MYALLARTRDALEKRRAVRELQRMPNEGLFDLGIRRDQIRDYVHGRGAFAARPAARTAEIIPFPAGRMVRRAA</sequence>
<feature type="domain" description="YjiS-like" evidence="1">
    <location>
        <begin position="4"/>
        <end position="40"/>
    </location>
</feature>
<accession>A0ABV7GQQ4</accession>
<dbReference type="InterPro" id="IPR009506">
    <property type="entry name" value="YjiS-like"/>
</dbReference>
<evidence type="ECO:0000313" key="2">
    <source>
        <dbReference type="EMBL" id="MFC3143944.1"/>
    </source>
</evidence>
<reference evidence="3" key="1">
    <citation type="journal article" date="2019" name="Int. J. Syst. Evol. Microbiol.">
        <title>The Global Catalogue of Microorganisms (GCM) 10K type strain sequencing project: providing services to taxonomists for standard genome sequencing and annotation.</title>
        <authorList>
            <consortium name="The Broad Institute Genomics Platform"/>
            <consortium name="The Broad Institute Genome Sequencing Center for Infectious Disease"/>
            <person name="Wu L."/>
            <person name="Ma J."/>
        </authorList>
    </citation>
    <scope>NUCLEOTIDE SEQUENCE [LARGE SCALE GENOMIC DNA]</scope>
    <source>
        <strain evidence="3">KCTC 52366</strain>
    </source>
</reference>
<keyword evidence="3" id="KW-1185">Reference proteome</keyword>